<sequence length="112" mass="12073">MRFAFYGRMSTSTFQDVQTSRAWQRAVSDELIDGVGSVVAEFLDVGVSRRWSWQDRPEAAALLAAAADPGRDFDAVVVGEYERAFHGDQFREVVSGLNALGVAGGGWSGVTG</sequence>
<dbReference type="InterPro" id="IPR036162">
    <property type="entry name" value="Resolvase-like_N_sf"/>
</dbReference>
<dbReference type="EMBL" id="FOFT01000001">
    <property type="protein sequence ID" value="SEP86083.1"/>
    <property type="molecule type" value="Genomic_DNA"/>
</dbReference>
<dbReference type="GO" id="GO:0003677">
    <property type="term" value="F:DNA binding"/>
    <property type="evidence" value="ECO:0007669"/>
    <property type="project" value="InterPro"/>
</dbReference>
<accession>A0A1H9BBP5</accession>
<organism evidence="1 2">
    <name type="scientific">Lentzea flaviverrucosa</name>
    <dbReference type="NCBI Taxonomy" id="200379"/>
    <lineage>
        <taxon>Bacteria</taxon>
        <taxon>Bacillati</taxon>
        <taxon>Actinomycetota</taxon>
        <taxon>Actinomycetes</taxon>
        <taxon>Pseudonocardiales</taxon>
        <taxon>Pseudonocardiaceae</taxon>
        <taxon>Lentzea</taxon>
    </lineage>
</organism>
<name>A0A1H9BBP5_9PSEU</name>
<dbReference type="AlphaFoldDB" id="A0A1H9BBP5"/>
<keyword evidence="2" id="KW-1185">Reference proteome</keyword>
<dbReference type="Proteomes" id="UP000199028">
    <property type="component" value="Unassembled WGS sequence"/>
</dbReference>
<dbReference type="Gene3D" id="3.40.50.1390">
    <property type="entry name" value="Resolvase, N-terminal catalytic domain"/>
    <property type="match status" value="1"/>
</dbReference>
<protein>
    <recommendedName>
        <fullName evidence="3">Resolvase, N terminal domain</fullName>
    </recommendedName>
</protein>
<evidence type="ECO:0000313" key="1">
    <source>
        <dbReference type="EMBL" id="SEP86083.1"/>
    </source>
</evidence>
<dbReference type="SUPFAM" id="SSF53041">
    <property type="entry name" value="Resolvase-like"/>
    <property type="match status" value="1"/>
</dbReference>
<dbReference type="GO" id="GO:0000150">
    <property type="term" value="F:DNA strand exchange activity"/>
    <property type="evidence" value="ECO:0007669"/>
    <property type="project" value="InterPro"/>
</dbReference>
<gene>
    <name evidence="1" type="ORF">SAMN05216195_101427</name>
</gene>
<reference evidence="2" key="1">
    <citation type="submission" date="2016-10" db="EMBL/GenBank/DDBJ databases">
        <authorList>
            <person name="Varghese N."/>
            <person name="Submissions S."/>
        </authorList>
    </citation>
    <scope>NUCLEOTIDE SEQUENCE [LARGE SCALE GENOMIC DNA]</scope>
    <source>
        <strain evidence="2">CGMCC 4.578</strain>
    </source>
</reference>
<evidence type="ECO:0000313" key="2">
    <source>
        <dbReference type="Proteomes" id="UP000199028"/>
    </source>
</evidence>
<evidence type="ECO:0008006" key="3">
    <source>
        <dbReference type="Google" id="ProtNLM"/>
    </source>
</evidence>
<proteinExistence type="predicted"/>